<dbReference type="SUPFAM" id="SSF46689">
    <property type="entry name" value="Homeodomain-like"/>
    <property type="match status" value="1"/>
</dbReference>
<evidence type="ECO:0000256" key="2">
    <source>
        <dbReference type="ARBA" id="ARBA00023125"/>
    </source>
</evidence>
<reference evidence="5" key="1">
    <citation type="submission" date="2023-06" db="EMBL/GenBank/DDBJ databases">
        <title>Identification and characterization of horizontal gene transfer across gut microbiota members of farm animals based on homology search.</title>
        <authorList>
            <person name="Schwarzerova J."/>
            <person name="Nykrynova M."/>
            <person name="Jureckova K."/>
            <person name="Cejkova D."/>
            <person name="Rychlik I."/>
        </authorList>
    </citation>
    <scope>NUCLEOTIDE SEQUENCE</scope>
    <source>
        <strain evidence="5">ET39</strain>
    </source>
</reference>
<dbReference type="InterPro" id="IPR000281">
    <property type="entry name" value="HTH_RpiR"/>
</dbReference>
<organism evidence="5 6">
    <name type="scientific">Amedibacillus dolichus</name>
    <dbReference type="NCBI Taxonomy" id="31971"/>
    <lineage>
        <taxon>Bacteria</taxon>
        <taxon>Bacillati</taxon>
        <taxon>Bacillota</taxon>
        <taxon>Erysipelotrichia</taxon>
        <taxon>Erysipelotrichales</taxon>
        <taxon>Erysipelotrichaceae</taxon>
        <taxon>Amedibacillus</taxon>
    </lineage>
</organism>
<evidence type="ECO:0000256" key="1">
    <source>
        <dbReference type="ARBA" id="ARBA00023015"/>
    </source>
</evidence>
<keyword evidence="6" id="KW-1185">Reference proteome</keyword>
<dbReference type="PANTHER" id="PTHR30514:SF21">
    <property type="entry name" value="RPIR-FAMILY TRANSCRIPTIONAL REGULATOR"/>
    <property type="match status" value="1"/>
</dbReference>
<dbReference type="CDD" id="cd05013">
    <property type="entry name" value="SIS_RpiR"/>
    <property type="match status" value="1"/>
</dbReference>
<comment type="caution">
    <text evidence="5">The sequence shown here is derived from an EMBL/GenBank/DDBJ whole genome shotgun (WGS) entry which is preliminary data.</text>
</comment>
<dbReference type="EMBL" id="JAUDCG010000032">
    <property type="protein sequence ID" value="MDM8157541.1"/>
    <property type="molecule type" value="Genomic_DNA"/>
</dbReference>
<dbReference type="InterPro" id="IPR001347">
    <property type="entry name" value="SIS_dom"/>
</dbReference>
<evidence type="ECO:0000256" key="3">
    <source>
        <dbReference type="ARBA" id="ARBA00023163"/>
    </source>
</evidence>
<protein>
    <submittedName>
        <fullName evidence="5">MurR/RpiR family transcriptional regulator</fullName>
    </submittedName>
</protein>
<dbReference type="InterPro" id="IPR009057">
    <property type="entry name" value="Homeodomain-like_sf"/>
</dbReference>
<dbReference type="Gene3D" id="1.10.10.10">
    <property type="entry name" value="Winged helix-like DNA-binding domain superfamily/Winged helix DNA-binding domain"/>
    <property type="match status" value="1"/>
</dbReference>
<dbReference type="SUPFAM" id="SSF53697">
    <property type="entry name" value="SIS domain"/>
    <property type="match status" value="1"/>
</dbReference>
<evidence type="ECO:0000313" key="6">
    <source>
        <dbReference type="Proteomes" id="UP001529340"/>
    </source>
</evidence>
<feature type="domain" description="HTH rpiR-type" evidence="4">
    <location>
        <begin position="1"/>
        <end position="77"/>
    </location>
</feature>
<dbReference type="Gene3D" id="3.40.50.10490">
    <property type="entry name" value="Glucose-6-phosphate isomerase like protein, domain 1"/>
    <property type="match status" value="1"/>
</dbReference>
<name>A0ABT7UD37_9FIRM</name>
<sequence length="260" mass="29681">MLNLHLNNSVIQRLSANELAILEYIYEHHEDVVHMSIRELSQAVSYSSATILRFCKKLGLSGFSELKFALRNEAEDPKQKTENIPILSNQSIIDTIETEVTGTANLIKNDHFREIIALLASDLPIYLWSPGGITSILIDYMEKLLFVFGRQKVYRLVSERLAKHTFHNLPSKAIFFVISTSGLHEPTIRLARLASVNGMYLIAITPFNNNTIAQLTPYNLHFFTNQRENEGADITSRIPIFYILAMLIRYYSAYQKGENL</sequence>
<dbReference type="RefSeq" id="WP_289607987.1">
    <property type="nucleotide sequence ID" value="NZ_JAUDCG010000032.1"/>
</dbReference>
<keyword evidence="1" id="KW-0805">Transcription regulation</keyword>
<dbReference type="InterPro" id="IPR046348">
    <property type="entry name" value="SIS_dom_sf"/>
</dbReference>
<dbReference type="PANTHER" id="PTHR30514">
    <property type="entry name" value="GLUCOKINASE"/>
    <property type="match status" value="1"/>
</dbReference>
<dbReference type="PROSITE" id="PS51071">
    <property type="entry name" value="HTH_RPIR"/>
    <property type="match status" value="1"/>
</dbReference>
<dbReference type="InterPro" id="IPR047640">
    <property type="entry name" value="RpiR-like"/>
</dbReference>
<dbReference type="InterPro" id="IPR036388">
    <property type="entry name" value="WH-like_DNA-bd_sf"/>
</dbReference>
<dbReference type="Pfam" id="PF01380">
    <property type="entry name" value="SIS"/>
    <property type="match status" value="1"/>
</dbReference>
<dbReference type="Proteomes" id="UP001529340">
    <property type="component" value="Unassembled WGS sequence"/>
</dbReference>
<dbReference type="Pfam" id="PF01418">
    <property type="entry name" value="HTH_6"/>
    <property type="match status" value="1"/>
</dbReference>
<keyword evidence="2" id="KW-0238">DNA-binding</keyword>
<evidence type="ECO:0000313" key="5">
    <source>
        <dbReference type="EMBL" id="MDM8157541.1"/>
    </source>
</evidence>
<keyword evidence="3" id="KW-0804">Transcription</keyword>
<gene>
    <name evidence="5" type="ORF">QUV96_07810</name>
</gene>
<proteinExistence type="predicted"/>
<dbReference type="InterPro" id="IPR035472">
    <property type="entry name" value="RpiR-like_SIS"/>
</dbReference>
<accession>A0ABT7UD37</accession>
<evidence type="ECO:0000259" key="4">
    <source>
        <dbReference type="PROSITE" id="PS51071"/>
    </source>
</evidence>
<reference evidence="5" key="2">
    <citation type="submission" date="2023-06" db="EMBL/GenBank/DDBJ databases">
        <authorList>
            <person name="Zeman M."/>
            <person name="Kubasova T."/>
            <person name="Jahodarova E."/>
            <person name="Nykrynova M."/>
            <person name="Rychlik I."/>
        </authorList>
    </citation>
    <scope>NUCLEOTIDE SEQUENCE</scope>
    <source>
        <strain evidence="5">ET39</strain>
    </source>
</reference>